<sequence>MIHKTYRRKKKATRLAASAVEFALVAPLMIAFTFGLVELGRMMLVKQTATHATREGARIAVRPTATTSEVVDRVNDELALMGIQNATVVTVPASIQTSTPSGIVTVRVAIDISSITWVPGFLNLDATQIVAESSMRRESTN</sequence>
<evidence type="ECO:0000313" key="4">
    <source>
        <dbReference type="Proteomes" id="UP000316304"/>
    </source>
</evidence>
<name>A0A5C6CSU3_9BACT</name>
<keyword evidence="1" id="KW-1133">Transmembrane helix</keyword>
<comment type="caution">
    <text evidence="3">The sequence shown here is derived from an EMBL/GenBank/DDBJ whole genome shotgun (WGS) entry which is preliminary data.</text>
</comment>
<reference evidence="3 4" key="1">
    <citation type="submission" date="2019-02" db="EMBL/GenBank/DDBJ databases">
        <title>Deep-cultivation of Planctomycetes and their phenomic and genomic characterization uncovers novel biology.</title>
        <authorList>
            <person name="Wiegand S."/>
            <person name="Jogler M."/>
            <person name="Boedeker C."/>
            <person name="Pinto D."/>
            <person name="Vollmers J."/>
            <person name="Rivas-Marin E."/>
            <person name="Kohn T."/>
            <person name="Peeters S.H."/>
            <person name="Heuer A."/>
            <person name="Rast P."/>
            <person name="Oberbeckmann S."/>
            <person name="Bunk B."/>
            <person name="Jeske O."/>
            <person name="Meyerdierks A."/>
            <person name="Storesund J.E."/>
            <person name="Kallscheuer N."/>
            <person name="Luecker S."/>
            <person name="Lage O.M."/>
            <person name="Pohl T."/>
            <person name="Merkel B.J."/>
            <person name="Hornburger P."/>
            <person name="Mueller R.-W."/>
            <person name="Bruemmer F."/>
            <person name="Labrenz M."/>
            <person name="Spormann A.M."/>
            <person name="Op Den Camp H."/>
            <person name="Overmann J."/>
            <person name="Amann R."/>
            <person name="Jetten M.S.M."/>
            <person name="Mascher T."/>
            <person name="Medema M.H."/>
            <person name="Devos D.P."/>
            <person name="Kaster A.-K."/>
            <person name="Ovreas L."/>
            <person name="Rohde M."/>
            <person name="Galperin M.Y."/>
            <person name="Jogler C."/>
        </authorList>
    </citation>
    <scope>NUCLEOTIDE SEQUENCE [LARGE SCALE GENOMIC DNA]</scope>
    <source>
        <strain evidence="3 4">Pla52o</strain>
    </source>
</reference>
<feature type="transmembrane region" description="Helical" evidence="1">
    <location>
        <begin position="12"/>
        <end position="37"/>
    </location>
</feature>
<feature type="domain" description="TadE-like" evidence="2">
    <location>
        <begin position="17"/>
        <end position="58"/>
    </location>
</feature>
<keyword evidence="1" id="KW-0812">Transmembrane</keyword>
<organism evidence="3 4">
    <name type="scientific">Novipirellula galeiformis</name>
    <dbReference type="NCBI Taxonomy" id="2528004"/>
    <lineage>
        <taxon>Bacteria</taxon>
        <taxon>Pseudomonadati</taxon>
        <taxon>Planctomycetota</taxon>
        <taxon>Planctomycetia</taxon>
        <taxon>Pirellulales</taxon>
        <taxon>Pirellulaceae</taxon>
        <taxon>Novipirellula</taxon>
    </lineage>
</organism>
<evidence type="ECO:0000256" key="1">
    <source>
        <dbReference type="SAM" id="Phobius"/>
    </source>
</evidence>
<protein>
    <submittedName>
        <fullName evidence="3">TadE-like protein</fullName>
    </submittedName>
</protein>
<dbReference type="InterPro" id="IPR012495">
    <property type="entry name" value="TadE-like_dom"/>
</dbReference>
<evidence type="ECO:0000259" key="2">
    <source>
        <dbReference type="Pfam" id="PF07811"/>
    </source>
</evidence>
<dbReference type="Pfam" id="PF07811">
    <property type="entry name" value="TadE"/>
    <property type="match status" value="1"/>
</dbReference>
<dbReference type="OrthoDB" id="284173at2"/>
<evidence type="ECO:0000313" key="3">
    <source>
        <dbReference type="EMBL" id="TWU26654.1"/>
    </source>
</evidence>
<proteinExistence type="predicted"/>
<dbReference type="EMBL" id="SJPT01000001">
    <property type="protein sequence ID" value="TWU26654.1"/>
    <property type="molecule type" value="Genomic_DNA"/>
</dbReference>
<dbReference type="Proteomes" id="UP000316304">
    <property type="component" value="Unassembled WGS sequence"/>
</dbReference>
<dbReference type="AlphaFoldDB" id="A0A5C6CSU3"/>
<keyword evidence="4" id="KW-1185">Reference proteome</keyword>
<keyword evidence="1" id="KW-0472">Membrane</keyword>
<accession>A0A5C6CSU3</accession>
<dbReference type="RefSeq" id="WP_146592965.1">
    <property type="nucleotide sequence ID" value="NZ_SJPT01000001.1"/>
</dbReference>
<gene>
    <name evidence="3" type="ORF">Pla52o_05070</name>
</gene>